<organism evidence="2 3">
    <name type="scientific">Anolis carolinensis</name>
    <name type="common">Green anole</name>
    <name type="synonym">American chameleon</name>
    <dbReference type="NCBI Taxonomy" id="28377"/>
    <lineage>
        <taxon>Eukaryota</taxon>
        <taxon>Metazoa</taxon>
        <taxon>Chordata</taxon>
        <taxon>Craniata</taxon>
        <taxon>Vertebrata</taxon>
        <taxon>Euteleostomi</taxon>
        <taxon>Lepidosauria</taxon>
        <taxon>Squamata</taxon>
        <taxon>Bifurcata</taxon>
        <taxon>Unidentata</taxon>
        <taxon>Episquamata</taxon>
        <taxon>Toxicofera</taxon>
        <taxon>Iguania</taxon>
        <taxon>Dactyloidae</taxon>
        <taxon>Anolis</taxon>
    </lineage>
</organism>
<reference evidence="2" key="3">
    <citation type="submission" date="2025-09" db="UniProtKB">
        <authorList>
            <consortium name="Ensembl"/>
        </authorList>
    </citation>
    <scope>IDENTIFICATION</scope>
</reference>
<keyword evidence="3" id="KW-1185">Reference proteome</keyword>
<protein>
    <submittedName>
        <fullName evidence="2">Uncharacterized protein</fullName>
    </submittedName>
</protein>
<dbReference type="Proteomes" id="UP000001646">
    <property type="component" value="Unplaced"/>
</dbReference>
<dbReference type="PANTHER" id="PTHR35666:SF1">
    <property type="entry name" value="SIMILAR TO RIKEN CDNA 4921536K21"/>
    <property type="match status" value="1"/>
</dbReference>
<dbReference type="eggNOG" id="ENOG502SDG0">
    <property type="taxonomic scope" value="Eukaryota"/>
</dbReference>
<evidence type="ECO:0000313" key="2">
    <source>
        <dbReference type="Ensembl" id="ENSACAP00000009582.3"/>
    </source>
</evidence>
<dbReference type="PANTHER" id="PTHR35666">
    <property type="entry name" value="SIMILAR TO RIKEN CDNA 4921536K21"/>
    <property type="match status" value="1"/>
</dbReference>
<feature type="compositionally biased region" description="Basic residues" evidence="1">
    <location>
        <begin position="1"/>
        <end position="13"/>
    </location>
</feature>
<evidence type="ECO:0000256" key="1">
    <source>
        <dbReference type="SAM" id="MobiDB-lite"/>
    </source>
</evidence>
<dbReference type="GeneTree" id="ENSGT00940000168843"/>
<sequence length="143" mass="16067">RTRRRRGKRRRRTGGPSPGGTSAPPVLVGETQGSRRLARPVLLALRASVCLSTHRVFSAFLCSLFHTGESAVKRFLPKSHLSKVIIQDNASVQRVQDIKVSKRKVGSMLDHMKKTFLHDQQKKMARWRKEAGVLPSTTFGFPH</sequence>
<accession>H9GFL3</accession>
<dbReference type="Pfam" id="PF17666">
    <property type="entry name" value="DUF5528"/>
    <property type="match status" value="1"/>
</dbReference>
<dbReference type="InterPro" id="IPR038935">
    <property type="entry name" value="C5orf52"/>
</dbReference>
<dbReference type="Bgee" id="ENSACAG00000009791">
    <property type="expression patterns" value="Expressed in brain and 5 other cell types or tissues"/>
</dbReference>
<dbReference type="InParanoid" id="H9GFL3"/>
<feature type="region of interest" description="Disordered" evidence="1">
    <location>
        <begin position="1"/>
        <end position="32"/>
    </location>
</feature>
<reference evidence="2" key="1">
    <citation type="submission" date="2009-12" db="EMBL/GenBank/DDBJ databases">
        <title>The Genome Sequence of Anolis carolinensis (Green Anole Lizard).</title>
        <authorList>
            <consortium name="The Genome Sequencing Platform"/>
            <person name="Di Palma F."/>
            <person name="Alfoldi J."/>
            <person name="Heiman D."/>
            <person name="Young S."/>
            <person name="Grabherr M."/>
            <person name="Johnson J."/>
            <person name="Lander E.S."/>
            <person name="Lindblad-Toh K."/>
        </authorList>
    </citation>
    <scope>NUCLEOTIDE SEQUENCE [LARGE SCALE GENOMIC DNA]</scope>
    <source>
        <strain evidence="2">JBL SC #1</strain>
    </source>
</reference>
<dbReference type="Ensembl" id="ENSACAT00000009779.3">
    <property type="protein sequence ID" value="ENSACAP00000009582.3"/>
    <property type="gene ID" value="ENSACAG00000009791.3"/>
</dbReference>
<evidence type="ECO:0000313" key="3">
    <source>
        <dbReference type="Proteomes" id="UP000001646"/>
    </source>
</evidence>
<dbReference type="AlphaFoldDB" id="H9GFL3"/>
<proteinExistence type="predicted"/>
<name>H9GFL3_ANOCA</name>
<dbReference type="HOGENOM" id="CLU_2043278_0_0_1"/>
<reference evidence="2" key="2">
    <citation type="submission" date="2025-08" db="UniProtKB">
        <authorList>
            <consortium name="Ensembl"/>
        </authorList>
    </citation>
    <scope>IDENTIFICATION</scope>
</reference>